<name>A0A974NM03_PERPY</name>
<evidence type="ECO:0000313" key="20">
    <source>
        <dbReference type="Proteomes" id="UP000595254"/>
    </source>
</evidence>
<dbReference type="AlphaFoldDB" id="A0A974NM03"/>
<gene>
    <name evidence="19" type="ORF">I6J18_22910</name>
</gene>
<dbReference type="Gene3D" id="3.40.50.2300">
    <property type="match status" value="1"/>
</dbReference>
<dbReference type="SMART" id="SM00091">
    <property type="entry name" value="PAS"/>
    <property type="match status" value="1"/>
</dbReference>
<dbReference type="SUPFAM" id="SSF55785">
    <property type="entry name" value="PYP-like sensor domain (PAS domain)"/>
    <property type="match status" value="1"/>
</dbReference>
<feature type="modified residue" description="4-aspartylphosphate" evidence="12">
    <location>
        <position position="872"/>
    </location>
</feature>
<evidence type="ECO:0000256" key="9">
    <source>
        <dbReference type="ARBA" id="ARBA00022840"/>
    </source>
</evidence>
<dbReference type="EC" id="2.7.13.3" evidence="3"/>
<keyword evidence="4" id="KW-1003">Cell membrane</keyword>
<keyword evidence="20" id="KW-1185">Reference proteome</keyword>
<feature type="transmembrane region" description="Helical" evidence="14">
    <location>
        <begin position="188"/>
        <end position="207"/>
    </location>
</feature>
<dbReference type="Gene3D" id="3.30.450.20">
    <property type="entry name" value="PAS domain"/>
    <property type="match status" value="1"/>
</dbReference>
<protein>
    <recommendedName>
        <fullName evidence="3">histidine kinase</fullName>
        <ecNumber evidence="3">2.7.13.3</ecNumber>
    </recommendedName>
</protein>
<feature type="domain" description="Histidine kinase" evidence="15">
    <location>
        <begin position="591"/>
        <end position="805"/>
    </location>
</feature>
<feature type="transmembrane region" description="Helical" evidence="14">
    <location>
        <begin position="15"/>
        <end position="37"/>
    </location>
</feature>
<keyword evidence="6" id="KW-0808">Transferase</keyword>
<dbReference type="CDD" id="cd00082">
    <property type="entry name" value="HisKA"/>
    <property type="match status" value="1"/>
</dbReference>
<dbReference type="InterPro" id="IPR005467">
    <property type="entry name" value="His_kinase_dom"/>
</dbReference>
<keyword evidence="8" id="KW-0418">Kinase</keyword>
<evidence type="ECO:0000259" key="16">
    <source>
        <dbReference type="PROSITE" id="PS50110"/>
    </source>
</evidence>
<evidence type="ECO:0000256" key="12">
    <source>
        <dbReference type="PROSITE-ProRule" id="PRU00169"/>
    </source>
</evidence>
<dbReference type="InterPro" id="IPR036890">
    <property type="entry name" value="HATPase_C_sf"/>
</dbReference>
<dbReference type="FunFam" id="3.30.565.10:FF:000006">
    <property type="entry name" value="Sensor histidine kinase WalK"/>
    <property type="match status" value="1"/>
</dbReference>
<dbReference type="InterPro" id="IPR036097">
    <property type="entry name" value="HisK_dim/P_sf"/>
</dbReference>
<dbReference type="NCBIfam" id="TIGR00229">
    <property type="entry name" value="sensory_box"/>
    <property type="match status" value="1"/>
</dbReference>
<dbReference type="GO" id="GO:0005886">
    <property type="term" value="C:plasma membrane"/>
    <property type="evidence" value="ECO:0007669"/>
    <property type="project" value="UniProtKB-SubCell"/>
</dbReference>
<keyword evidence="11 14" id="KW-0472">Membrane</keyword>
<dbReference type="InterPro" id="IPR001789">
    <property type="entry name" value="Sig_transdc_resp-reg_receiver"/>
</dbReference>
<dbReference type="SUPFAM" id="SSF55781">
    <property type="entry name" value="GAF domain-like"/>
    <property type="match status" value="1"/>
</dbReference>
<dbReference type="PRINTS" id="PR00344">
    <property type="entry name" value="BCTRLSENSOR"/>
</dbReference>
<dbReference type="Pfam" id="PF00072">
    <property type="entry name" value="Response_reg"/>
    <property type="match status" value="1"/>
</dbReference>
<dbReference type="Gene3D" id="3.30.565.10">
    <property type="entry name" value="Histidine kinase-like ATPase, C-terminal domain"/>
    <property type="match status" value="1"/>
</dbReference>
<dbReference type="PANTHER" id="PTHR43047">
    <property type="entry name" value="TWO-COMPONENT HISTIDINE PROTEIN KINASE"/>
    <property type="match status" value="1"/>
</dbReference>
<keyword evidence="10" id="KW-0902">Two-component regulatory system</keyword>
<evidence type="ECO:0000256" key="1">
    <source>
        <dbReference type="ARBA" id="ARBA00000085"/>
    </source>
</evidence>
<dbReference type="RefSeq" id="WP_040376128.1">
    <property type="nucleotide sequence ID" value="NZ_CP068053.1"/>
</dbReference>
<evidence type="ECO:0000256" key="11">
    <source>
        <dbReference type="ARBA" id="ARBA00023136"/>
    </source>
</evidence>
<evidence type="ECO:0000256" key="2">
    <source>
        <dbReference type="ARBA" id="ARBA00004651"/>
    </source>
</evidence>
<dbReference type="Gene3D" id="3.30.450.40">
    <property type="match status" value="1"/>
</dbReference>
<dbReference type="Proteomes" id="UP000595254">
    <property type="component" value="Chromosome"/>
</dbReference>
<dbReference type="PANTHER" id="PTHR43047:SF72">
    <property type="entry name" value="OSMOSENSING HISTIDINE PROTEIN KINASE SLN1"/>
    <property type="match status" value="1"/>
</dbReference>
<reference evidence="19 20" key="1">
    <citation type="submission" date="2021-01" db="EMBL/GenBank/DDBJ databases">
        <title>FDA dAtabase for Regulatory Grade micrObial Sequences (FDA-ARGOS): Supporting development and validation of Infectious Disease Dx tests.</title>
        <authorList>
            <person name="Nelson B."/>
            <person name="Plummer A."/>
            <person name="Tallon L."/>
            <person name="Sadzewicz L."/>
            <person name="Zhao X."/>
            <person name="Boylan J."/>
            <person name="Ott S."/>
            <person name="Bowen H."/>
            <person name="Vavikolanu K."/>
            <person name="Mehta A."/>
            <person name="Aluvathingal J."/>
            <person name="Nadendla S."/>
            <person name="Myers T."/>
            <person name="Yan Y."/>
            <person name="Sichtig H."/>
        </authorList>
    </citation>
    <scope>NUCLEOTIDE SEQUENCE [LARGE SCALE GENOMIC DNA]</scope>
    <source>
        <strain evidence="19 20">FDAARGOS_1161</strain>
    </source>
</reference>
<dbReference type="InterPro" id="IPR003594">
    <property type="entry name" value="HATPase_dom"/>
</dbReference>
<dbReference type="SUPFAM" id="SSF55874">
    <property type="entry name" value="ATPase domain of HSP90 chaperone/DNA topoisomerase II/histidine kinase"/>
    <property type="match status" value="1"/>
</dbReference>
<evidence type="ECO:0000259" key="17">
    <source>
        <dbReference type="PROSITE" id="PS50112"/>
    </source>
</evidence>
<dbReference type="SUPFAM" id="SSF52172">
    <property type="entry name" value="CheY-like"/>
    <property type="match status" value="1"/>
</dbReference>
<feature type="domain" description="HAMP" evidence="18">
    <location>
        <begin position="212"/>
        <end position="265"/>
    </location>
</feature>
<keyword evidence="14" id="KW-1133">Transmembrane helix</keyword>
<dbReference type="FunFam" id="1.10.287.130:FF:000001">
    <property type="entry name" value="Two-component sensor histidine kinase"/>
    <property type="match status" value="1"/>
</dbReference>
<dbReference type="Gene3D" id="1.10.287.130">
    <property type="match status" value="1"/>
</dbReference>
<evidence type="ECO:0000256" key="4">
    <source>
        <dbReference type="ARBA" id="ARBA00022475"/>
    </source>
</evidence>
<comment type="catalytic activity">
    <reaction evidence="1">
        <text>ATP + protein L-histidine = ADP + protein N-phospho-L-histidine.</text>
        <dbReference type="EC" id="2.7.13.3"/>
    </reaction>
</comment>
<evidence type="ECO:0000256" key="14">
    <source>
        <dbReference type="SAM" id="Phobius"/>
    </source>
</evidence>
<dbReference type="Gene3D" id="6.10.340.10">
    <property type="match status" value="1"/>
</dbReference>
<evidence type="ECO:0000256" key="6">
    <source>
        <dbReference type="ARBA" id="ARBA00022679"/>
    </source>
</evidence>
<keyword evidence="5 12" id="KW-0597">Phosphoprotein</keyword>
<evidence type="ECO:0000259" key="15">
    <source>
        <dbReference type="PROSITE" id="PS50109"/>
    </source>
</evidence>
<dbReference type="PROSITE" id="PS50110">
    <property type="entry name" value="RESPONSE_REGULATORY"/>
    <property type="match status" value="1"/>
</dbReference>
<dbReference type="GO" id="GO:0005524">
    <property type="term" value="F:ATP binding"/>
    <property type="evidence" value="ECO:0007669"/>
    <property type="project" value="UniProtKB-KW"/>
</dbReference>
<dbReference type="SMART" id="SM00387">
    <property type="entry name" value="HATPase_c"/>
    <property type="match status" value="1"/>
</dbReference>
<dbReference type="InterPro" id="IPR029016">
    <property type="entry name" value="GAF-like_dom_sf"/>
</dbReference>
<dbReference type="SMART" id="SM00448">
    <property type="entry name" value="REC"/>
    <property type="match status" value="1"/>
</dbReference>
<dbReference type="GO" id="GO:0009927">
    <property type="term" value="F:histidine phosphotransfer kinase activity"/>
    <property type="evidence" value="ECO:0007669"/>
    <property type="project" value="TreeGrafter"/>
</dbReference>
<evidence type="ECO:0000256" key="7">
    <source>
        <dbReference type="ARBA" id="ARBA00022741"/>
    </source>
</evidence>
<organism evidence="19 20">
    <name type="scientific">Peribacillus psychrosaccharolyticus</name>
    <name type="common">Bacillus psychrosaccharolyticus</name>
    <dbReference type="NCBI Taxonomy" id="1407"/>
    <lineage>
        <taxon>Bacteria</taxon>
        <taxon>Bacillati</taxon>
        <taxon>Bacillota</taxon>
        <taxon>Bacilli</taxon>
        <taxon>Bacillales</taxon>
        <taxon>Bacillaceae</taxon>
        <taxon>Peribacillus</taxon>
    </lineage>
</organism>
<dbReference type="PROSITE" id="PS50112">
    <property type="entry name" value="PAS"/>
    <property type="match status" value="1"/>
</dbReference>
<dbReference type="InterPro" id="IPR011006">
    <property type="entry name" value="CheY-like_superfamily"/>
</dbReference>
<feature type="domain" description="PAS" evidence="17">
    <location>
        <begin position="458"/>
        <end position="494"/>
    </location>
</feature>
<evidence type="ECO:0000256" key="8">
    <source>
        <dbReference type="ARBA" id="ARBA00022777"/>
    </source>
</evidence>
<dbReference type="SUPFAM" id="SSF47384">
    <property type="entry name" value="Homodimeric domain of signal transducing histidine kinase"/>
    <property type="match status" value="1"/>
</dbReference>
<keyword evidence="13" id="KW-0175">Coiled coil</keyword>
<evidence type="ECO:0000313" key="19">
    <source>
        <dbReference type="EMBL" id="QQT00377.1"/>
    </source>
</evidence>
<evidence type="ECO:0000256" key="5">
    <source>
        <dbReference type="ARBA" id="ARBA00022553"/>
    </source>
</evidence>
<feature type="domain" description="Response regulatory" evidence="16">
    <location>
        <begin position="823"/>
        <end position="938"/>
    </location>
</feature>
<evidence type="ECO:0000256" key="3">
    <source>
        <dbReference type="ARBA" id="ARBA00012438"/>
    </source>
</evidence>
<keyword evidence="14" id="KW-0812">Transmembrane</keyword>
<dbReference type="PROSITE" id="PS50109">
    <property type="entry name" value="HIS_KIN"/>
    <property type="match status" value="1"/>
</dbReference>
<dbReference type="SMART" id="SM00388">
    <property type="entry name" value="HisKA"/>
    <property type="match status" value="1"/>
</dbReference>
<dbReference type="KEGG" id="ppsr:I6J18_22910"/>
<dbReference type="Pfam" id="PF00512">
    <property type="entry name" value="HisKA"/>
    <property type="match status" value="1"/>
</dbReference>
<evidence type="ECO:0000256" key="13">
    <source>
        <dbReference type="SAM" id="Coils"/>
    </source>
</evidence>
<comment type="subcellular location">
    <subcellularLocation>
        <location evidence="2">Cell membrane</location>
        <topology evidence="2">Multi-pass membrane protein</topology>
    </subcellularLocation>
</comment>
<dbReference type="InterPro" id="IPR003661">
    <property type="entry name" value="HisK_dim/P_dom"/>
</dbReference>
<accession>A0A974NM03</accession>
<dbReference type="InterPro" id="IPR003660">
    <property type="entry name" value="HAMP_dom"/>
</dbReference>
<dbReference type="PROSITE" id="PS50885">
    <property type="entry name" value="HAMP"/>
    <property type="match status" value="1"/>
</dbReference>
<dbReference type="CDD" id="cd00075">
    <property type="entry name" value="HATPase"/>
    <property type="match status" value="1"/>
</dbReference>
<proteinExistence type="predicted"/>
<dbReference type="CDD" id="cd06225">
    <property type="entry name" value="HAMP"/>
    <property type="match status" value="1"/>
</dbReference>
<dbReference type="InterPro" id="IPR000014">
    <property type="entry name" value="PAS"/>
</dbReference>
<dbReference type="Pfam" id="PF02518">
    <property type="entry name" value="HATPase_c"/>
    <property type="match status" value="1"/>
</dbReference>
<sequence>MKFKNYFKKSLARQVLLIMGSSIIIFIVCVGALFYILQQLNQDFIQTRNEIKEKQNLISDIYEAYDTTFLNIRGYIAFDNLELKESAIEQEEIIRKKAKELKQITNTAKDQVIYQDIIDFADFYYINTLPGRIADFEKGGKQAIAEKVTASDTPRVNSFRENNVLVMKEMDDELEDNLSKLTKRQSNVQIAAVVLFFIFFIFMQYSIRVFLRNIGRPLADLSIAANEIIAGRDAVITLDSNRMDELGTLSNAFTKMVASVQEKEQDLLAHNEELVAQQDELHSQQDQLQETLEILTDNEQMLKRRNEFINGISTSLDQAEVLQSIVENMCNIISAERGIIFLIKEEAFAVFGISDYGVKQFQMNLNSGLNQRLKTTKRPFTFKREQDNVEKGYHEGTNYSYDLYLPVLNAYQEIEAIMVFSRYGDQFTEKNIDECVTLAKQIGISLEKIRLYEQSEANSRLNQDILNTVQEGIQLVDNNGEIVHVNRKFAEILGKENINELVGMSWERWTALVTEQVVEDNVVDNLRESIHSPEEQEDQSFIYQKKDSKQVIKVYCKKLKLGDEAYGTVIVHRDITKEYEVDQMKSEFVSTVSHELRTPLASVLGFTELMLNRELKPERKTKYLQTIYNEAKRLTALINDFLDVQRMESGKQTYEKKYIDLLPVLKKTIEHQEIHAAHTITFTADMEEAVIMGDRVKVEQVFTNLLNNSIKYSPNGGEIHVKVSSTEGRIKVAVIDHGLGIPKDALPNLFQKFYRVDNSDRRRIGGTGLGLSIVEEIVKAHGGSITVESVYGEGSTFTIEFPKVVVSPTGKPAARDDHTLSYSIMVIEDDLSLAELLNHELQDSGFQVTHVKSGTTAWEMIQQVPPDAIVLDIMLEEGDMDGWALMQKLKENPQLKDLPIFISTALDEKERGFSLGAKDYLVKPYQPSQLSKMILHTLLSNGKRGQIMVPQRD</sequence>
<dbReference type="Pfam" id="PF13426">
    <property type="entry name" value="PAS_9"/>
    <property type="match status" value="1"/>
</dbReference>
<evidence type="ECO:0000259" key="18">
    <source>
        <dbReference type="PROSITE" id="PS50885"/>
    </source>
</evidence>
<dbReference type="InterPro" id="IPR004358">
    <property type="entry name" value="Sig_transdc_His_kin-like_C"/>
</dbReference>
<dbReference type="InterPro" id="IPR035965">
    <property type="entry name" value="PAS-like_dom_sf"/>
</dbReference>
<dbReference type="SMART" id="SM00304">
    <property type="entry name" value="HAMP"/>
    <property type="match status" value="1"/>
</dbReference>
<dbReference type="CDD" id="cd17574">
    <property type="entry name" value="REC_OmpR"/>
    <property type="match status" value="1"/>
</dbReference>
<evidence type="ECO:0000256" key="10">
    <source>
        <dbReference type="ARBA" id="ARBA00023012"/>
    </source>
</evidence>
<dbReference type="EMBL" id="CP068053">
    <property type="protein sequence ID" value="QQT00377.1"/>
    <property type="molecule type" value="Genomic_DNA"/>
</dbReference>
<feature type="coiled-coil region" evidence="13">
    <location>
        <begin position="260"/>
        <end position="305"/>
    </location>
</feature>
<keyword evidence="7" id="KW-0547">Nucleotide-binding</keyword>
<dbReference type="GO" id="GO:0000155">
    <property type="term" value="F:phosphorelay sensor kinase activity"/>
    <property type="evidence" value="ECO:0007669"/>
    <property type="project" value="InterPro"/>
</dbReference>
<keyword evidence="9" id="KW-0067">ATP-binding</keyword>